<keyword evidence="2" id="KW-0540">Nuclease</keyword>
<protein>
    <submittedName>
        <fullName evidence="2">Uma2 family endonuclease</fullName>
    </submittedName>
</protein>
<dbReference type="AlphaFoldDB" id="A0A5N5W3D3"/>
<gene>
    <name evidence="2" type="ORF">FRZ00_23505</name>
</gene>
<dbReference type="PANTHER" id="PTHR35400:SF3">
    <property type="entry name" value="SLL1072 PROTEIN"/>
    <property type="match status" value="1"/>
</dbReference>
<comment type="caution">
    <text evidence="2">The sequence shown here is derived from an EMBL/GenBank/DDBJ whole genome shotgun (WGS) entry which is preliminary data.</text>
</comment>
<dbReference type="Proteomes" id="UP000327000">
    <property type="component" value="Unassembled WGS sequence"/>
</dbReference>
<evidence type="ECO:0000313" key="3">
    <source>
        <dbReference type="Proteomes" id="UP000327000"/>
    </source>
</evidence>
<sequence>MIAERLEQAAEPDKATPENWMFPPENGWTVDQVEDLELPFDWELVDGVIVVRGRTVWWHNRVRGRIARCLEDASQAPYLVESEQCVFIDRNNPPVPDIVVFDKTGLNLFEAKYIPVEKAVLMVEVVSPGSRQDDRVRKPALYASAGVKNYWRVERGEDGLPEVHEFWLHKETGQYVSAPDRPVHTGKLETDRPFPVVIDLAGLVEL</sequence>
<keyword evidence="2" id="KW-0378">Hydrolase</keyword>
<dbReference type="CDD" id="cd06260">
    <property type="entry name" value="DUF820-like"/>
    <property type="match status" value="1"/>
</dbReference>
<evidence type="ECO:0000259" key="1">
    <source>
        <dbReference type="Pfam" id="PF05685"/>
    </source>
</evidence>
<dbReference type="GO" id="GO:0004519">
    <property type="term" value="F:endonuclease activity"/>
    <property type="evidence" value="ECO:0007669"/>
    <property type="project" value="UniProtKB-KW"/>
</dbReference>
<accession>A0A5N5W3D3</accession>
<reference evidence="2 3" key="1">
    <citation type="journal article" date="2019" name="Microb. Cell Fact.">
        <title>Exploring novel herbicidin analogues by transcriptional regulator overexpression and MS/MS molecular networking.</title>
        <authorList>
            <person name="Shi Y."/>
            <person name="Gu R."/>
            <person name="Li Y."/>
            <person name="Wang X."/>
            <person name="Ren W."/>
            <person name="Li X."/>
            <person name="Wang L."/>
            <person name="Xie Y."/>
            <person name="Hong B."/>
        </authorList>
    </citation>
    <scope>NUCLEOTIDE SEQUENCE [LARGE SCALE GENOMIC DNA]</scope>
    <source>
        <strain evidence="2 3">US-43</strain>
    </source>
</reference>
<dbReference type="Pfam" id="PF05685">
    <property type="entry name" value="Uma2"/>
    <property type="match status" value="1"/>
</dbReference>
<dbReference type="Gene3D" id="3.90.1570.10">
    <property type="entry name" value="tt1808, chain A"/>
    <property type="match status" value="1"/>
</dbReference>
<evidence type="ECO:0000313" key="2">
    <source>
        <dbReference type="EMBL" id="KAB7837275.1"/>
    </source>
</evidence>
<dbReference type="PANTHER" id="PTHR35400">
    <property type="entry name" value="SLR1083 PROTEIN"/>
    <property type="match status" value="1"/>
</dbReference>
<dbReference type="InterPro" id="IPR008538">
    <property type="entry name" value="Uma2"/>
</dbReference>
<dbReference type="EMBL" id="VOKX01000097">
    <property type="protein sequence ID" value="KAB7837275.1"/>
    <property type="molecule type" value="Genomic_DNA"/>
</dbReference>
<name>A0A5N5W3D3_STRMB</name>
<dbReference type="InterPro" id="IPR012296">
    <property type="entry name" value="Nuclease_put_TT1808"/>
</dbReference>
<keyword evidence="2" id="KW-0255">Endonuclease</keyword>
<feature type="domain" description="Putative restriction endonuclease" evidence="1">
    <location>
        <begin position="38"/>
        <end position="157"/>
    </location>
</feature>
<dbReference type="OrthoDB" id="5524117at2"/>
<organism evidence="2 3">
    <name type="scientific">Streptomyces mobaraensis</name>
    <name type="common">Streptoverticillium mobaraense</name>
    <dbReference type="NCBI Taxonomy" id="35621"/>
    <lineage>
        <taxon>Bacteria</taxon>
        <taxon>Bacillati</taxon>
        <taxon>Actinomycetota</taxon>
        <taxon>Actinomycetes</taxon>
        <taxon>Kitasatosporales</taxon>
        <taxon>Streptomycetaceae</taxon>
        <taxon>Streptomyces</taxon>
    </lineage>
</organism>
<proteinExistence type="predicted"/>
<dbReference type="InterPro" id="IPR011335">
    <property type="entry name" value="Restrct_endonuc-II-like"/>
</dbReference>
<keyword evidence="3" id="KW-1185">Reference proteome</keyword>
<dbReference type="SUPFAM" id="SSF52980">
    <property type="entry name" value="Restriction endonuclease-like"/>
    <property type="match status" value="1"/>
</dbReference>